<dbReference type="SUPFAM" id="SSF49764">
    <property type="entry name" value="HSP20-like chaperones"/>
    <property type="match status" value="1"/>
</dbReference>
<evidence type="ECO:0000256" key="1">
    <source>
        <dbReference type="PROSITE-ProRule" id="PRU00285"/>
    </source>
</evidence>
<dbReference type="InterPro" id="IPR008978">
    <property type="entry name" value="HSP20-like_chaperone"/>
</dbReference>
<dbReference type="STRING" id="1798540.A3B74_05270"/>
<evidence type="ECO:0000313" key="6">
    <source>
        <dbReference type="Proteomes" id="UP000177165"/>
    </source>
</evidence>
<sequence>MSEEKQTFVQRLQSLSEVDFDDVEDAEDFFSRQAAETAQANLSAQTVKTSGQASEPQDEGLERWLSETSFDGQLAVDVFQTSQHIVIQSTIAGVHPEDVDISFHNDTLTIKGLRRKPVTIPEEDYLYSECYWGGFSRSIILPVDVHEDKIAAQMENGVLTITIPKKETADSRKIRVKEIPLT</sequence>
<dbReference type="InterPro" id="IPR002068">
    <property type="entry name" value="A-crystallin/Hsp20_dom"/>
</dbReference>
<feature type="domain" description="SHSP" evidence="4">
    <location>
        <begin position="67"/>
        <end position="182"/>
    </location>
</feature>
<dbReference type="AlphaFoldDB" id="A0A1G2AU79"/>
<organism evidence="5 6">
    <name type="scientific">Candidatus Kerfeldbacteria bacterium RIFCSPHIGHO2_02_FULL_42_14</name>
    <dbReference type="NCBI Taxonomy" id="1798540"/>
    <lineage>
        <taxon>Bacteria</taxon>
        <taxon>Candidatus Kerfeldiibacteriota</taxon>
    </lineage>
</organism>
<gene>
    <name evidence="5" type="ORF">A3B74_05270</name>
</gene>
<dbReference type="PROSITE" id="PS01031">
    <property type="entry name" value="SHSP"/>
    <property type="match status" value="1"/>
</dbReference>
<accession>A0A1G2AU79</accession>
<reference evidence="5 6" key="1">
    <citation type="journal article" date="2016" name="Nat. Commun.">
        <title>Thousands of microbial genomes shed light on interconnected biogeochemical processes in an aquifer system.</title>
        <authorList>
            <person name="Anantharaman K."/>
            <person name="Brown C.T."/>
            <person name="Hug L.A."/>
            <person name="Sharon I."/>
            <person name="Castelle C.J."/>
            <person name="Probst A.J."/>
            <person name="Thomas B.C."/>
            <person name="Singh A."/>
            <person name="Wilkins M.J."/>
            <person name="Karaoz U."/>
            <person name="Brodie E.L."/>
            <person name="Williams K.H."/>
            <person name="Hubbard S.S."/>
            <person name="Banfield J.F."/>
        </authorList>
    </citation>
    <scope>NUCLEOTIDE SEQUENCE [LARGE SCALE GENOMIC DNA]</scope>
</reference>
<protein>
    <recommendedName>
        <fullName evidence="4">SHSP domain-containing protein</fullName>
    </recommendedName>
</protein>
<dbReference type="InterPro" id="IPR031107">
    <property type="entry name" value="Small_HSP"/>
</dbReference>
<evidence type="ECO:0000313" key="5">
    <source>
        <dbReference type="EMBL" id="OGY80036.1"/>
    </source>
</evidence>
<dbReference type="CDD" id="cd06464">
    <property type="entry name" value="ACD_sHsps-like"/>
    <property type="match status" value="1"/>
</dbReference>
<proteinExistence type="inferred from homology"/>
<comment type="similarity">
    <text evidence="1 2">Belongs to the small heat shock protein (HSP20) family.</text>
</comment>
<dbReference type="EMBL" id="MHKB01000002">
    <property type="protein sequence ID" value="OGY80036.1"/>
    <property type="molecule type" value="Genomic_DNA"/>
</dbReference>
<evidence type="ECO:0000256" key="2">
    <source>
        <dbReference type="RuleBase" id="RU003616"/>
    </source>
</evidence>
<dbReference type="Proteomes" id="UP000177165">
    <property type="component" value="Unassembled WGS sequence"/>
</dbReference>
<evidence type="ECO:0000256" key="3">
    <source>
        <dbReference type="SAM" id="MobiDB-lite"/>
    </source>
</evidence>
<evidence type="ECO:0000259" key="4">
    <source>
        <dbReference type="PROSITE" id="PS01031"/>
    </source>
</evidence>
<dbReference type="Gene3D" id="2.60.40.790">
    <property type="match status" value="1"/>
</dbReference>
<name>A0A1G2AU79_9BACT</name>
<feature type="region of interest" description="Disordered" evidence="3">
    <location>
        <begin position="41"/>
        <end position="60"/>
    </location>
</feature>
<dbReference type="Pfam" id="PF00011">
    <property type="entry name" value="HSP20"/>
    <property type="match status" value="1"/>
</dbReference>
<feature type="compositionally biased region" description="Polar residues" evidence="3">
    <location>
        <begin position="41"/>
        <end position="55"/>
    </location>
</feature>
<dbReference type="PANTHER" id="PTHR11527">
    <property type="entry name" value="HEAT-SHOCK PROTEIN 20 FAMILY MEMBER"/>
    <property type="match status" value="1"/>
</dbReference>
<comment type="caution">
    <text evidence="5">The sequence shown here is derived from an EMBL/GenBank/DDBJ whole genome shotgun (WGS) entry which is preliminary data.</text>
</comment>